<dbReference type="Pfam" id="PF00497">
    <property type="entry name" value="SBP_bac_3"/>
    <property type="match status" value="1"/>
</dbReference>
<dbReference type="KEGG" id="hpd:KHP_1068"/>
<dbReference type="GO" id="GO:0006865">
    <property type="term" value="P:amino acid transport"/>
    <property type="evidence" value="ECO:0007669"/>
    <property type="project" value="TreeGrafter"/>
</dbReference>
<evidence type="ECO:0000313" key="5">
    <source>
        <dbReference type="EMBL" id="ACX98264.1"/>
    </source>
</evidence>
<keyword evidence="3" id="KW-0732">Signal</keyword>
<organism evidence="5 6">
    <name type="scientific">Helicobacter pylori (strain 51)</name>
    <dbReference type="NCBI Taxonomy" id="290847"/>
    <lineage>
        <taxon>Bacteria</taxon>
        <taxon>Pseudomonadati</taxon>
        <taxon>Campylobacterota</taxon>
        <taxon>Epsilonproteobacteria</taxon>
        <taxon>Campylobacterales</taxon>
        <taxon>Helicobacteraceae</taxon>
        <taxon>Helicobacter</taxon>
    </lineage>
</organism>
<name>A0AAI7ZWK0_HELP1</name>
<comment type="similarity">
    <text evidence="1">Belongs to the bacterial solute-binding protein 3 family.</text>
</comment>
<dbReference type="EMBL" id="CP000012">
    <property type="protein sequence ID" value="ACX98264.1"/>
    <property type="molecule type" value="Genomic_DNA"/>
</dbReference>
<proteinExistence type="inferred from homology"/>
<dbReference type="GO" id="GO:0030288">
    <property type="term" value="C:outer membrane-bounded periplasmic space"/>
    <property type="evidence" value="ECO:0007669"/>
    <property type="project" value="TreeGrafter"/>
</dbReference>
<dbReference type="Proteomes" id="UP000002224">
    <property type="component" value="Chromosome"/>
</dbReference>
<dbReference type="InterPro" id="IPR051455">
    <property type="entry name" value="Bact_solute-bind_prot3"/>
</dbReference>
<dbReference type="Gene3D" id="3.40.190.10">
    <property type="entry name" value="Periplasmic binding protein-like II"/>
    <property type="match status" value="2"/>
</dbReference>
<dbReference type="InterPro" id="IPR001638">
    <property type="entry name" value="Solute-binding_3/MltF_N"/>
</dbReference>
<accession>A0AAI7ZWK0</accession>
<dbReference type="AlphaFoldDB" id="A0AAI7ZWK0"/>
<evidence type="ECO:0000256" key="3">
    <source>
        <dbReference type="ARBA" id="ARBA00022729"/>
    </source>
</evidence>
<dbReference type="PROSITE" id="PS51257">
    <property type="entry name" value="PROKAR_LIPOPROTEIN"/>
    <property type="match status" value="1"/>
</dbReference>
<protein>
    <submittedName>
        <fullName evidence="5">Glutamine ABC transporter, periplasmic glutamine-binding protein</fullName>
    </submittedName>
</protein>
<gene>
    <name evidence="5" type="primary">glnH</name>
    <name evidence="5" type="ordered locus">KHP_1068</name>
</gene>
<evidence type="ECO:0000256" key="2">
    <source>
        <dbReference type="ARBA" id="ARBA00022448"/>
    </source>
</evidence>
<dbReference type="SMART" id="SM00062">
    <property type="entry name" value="PBPb"/>
    <property type="match status" value="1"/>
</dbReference>
<dbReference type="PANTHER" id="PTHR30085">
    <property type="entry name" value="AMINO ACID ABC TRANSPORTER PERMEASE"/>
    <property type="match status" value="1"/>
</dbReference>
<dbReference type="PANTHER" id="PTHR30085:SF6">
    <property type="entry name" value="ABC TRANSPORTER GLUTAMINE-BINDING PROTEIN GLNH"/>
    <property type="match status" value="1"/>
</dbReference>
<evidence type="ECO:0000313" key="6">
    <source>
        <dbReference type="Proteomes" id="UP000002224"/>
    </source>
</evidence>
<reference evidence="6" key="1">
    <citation type="submission" date="2004-08" db="EMBL/GenBank/DDBJ databases">
        <title>Genome sequence of Helicobacter pylori strain 51.</title>
        <authorList>
            <person name="Kim S."/>
            <person name="Lee W.K."/>
            <person name="Choi S.H."/>
            <person name="Kang S."/>
            <person name="Park H.S."/>
            <person name="Kim Y.S."/>
            <person name="Lee S.G."/>
            <person name="Byun E.Y."/>
            <person name="Jeong J.E."/>
            <person name="Park Y.H."/>
            <person name="Lee E.J."/>
            <person name="Kim J.S."/>
            <person name="Ryu B.D."/>
            <person name="Lee Y.S."/>
            <person name="Hahn Y."/>
            <person name="Yeom Y.I."/>
            <person name="Park S.G."/>
            <person name="Youn H.S."/>
            <person name="Ko G.H."/>
            <person name="Choi M.B."/>
            <person name="Park C.H."/>
            <person name="Lim J.Y."/>
            <person name="Bae D.W."/>
            <person name="Song J.Y."/>
            <person name="Park J.U."/>
            <person name="Kang H.L."/>
            <person name="Baik S.C."/>
            <person name="Cho M.J."/>
            <person name="Yoo H.S."/>
            <person name="Rhee K.H."/>
        </authorList>
    </citation>
    <scope>NUCLEOTIDE SEQUENCE [LARGE SCALE GENOMIC DNA]</scope>
    <source>
        <strain evidence="6">51</strain>
    </source>
</reference>
<evidence type="ECO:0000259" key="4">
    <source>
        <dbReference type="SMART" id="SM00062"/>
    </source>
</evidence>
<dbReference type="SUPFAM" id="SSF53850">
    <property type="entry name" value="Periplasmic binding protein-like II"/>
    <property type="match status" value="1"/>
</dbReference>
<keyword evidence="2" id="KW-0813">Transport</keyword>
<feature type="domain" description="Solute-binding protein family 3/N-terminal" evidence="4">
    <location>
        <begin position="53"/>
        <end position="274"/>
    </location>
</feature>
<evidence type="ECO:0000256" key="1">
    <source>
        <dbReference type="ARBA" id="ARBA00010333"/>
    </source>
</evidence>
<sequence>MISISKKGVFMKTNGLFKVWGLFLVLIALVFSACSDSHKEKKDALEVIKQRGVLKVGVFSDKPPFGSVDSKGKYQGYDVVIAKRMALDLLGDENKIEFIPVEASARVEFLKANKVDIIMANFTRTKEREKVVDFAKPYMKVALGVISKDGVIKNIEELKDKELIVNKGTTADFYFTKNYPNIKLLKFEQNTETFLALLNDKAIALAHDNTLLLAWTKQHPEFKLGITSLGDKDVIAPAIKKGNPKLLEWLNNEMDSLISSDFLKEAYKETLEPVYGDGIKPEEIIFE</sequence>
<dbReference type="GO" id="GO:0005576">
    <property type="term" value="C:extracellular region"/>
    <property type="evidence" value="ECO:0007669"/>
    <property type="project" value="TreeGrafter"/>
</dbReference>